<reference evidence="2" key="1">
    <citation type="submission" date="2018-09" db="EMBL/GenBank/DDBJ databases">
        <authorList>
            <person name="Livingstone P.G."/>
            <person name="Whitworth D.E."/>
        </authorList>
    </citation>
    <scope>NUCLEOTIDE SEQUENCE [LARGE SCALE GENOMIC DNA]</scope>
    <source>
        <strain evidence="2">AB047A</strain>
    </source>
</reference>
<organism evidence="1 2">
    <name type="scientific">Corallococcus interemptor</name>
    <dbReference type="NCBI Taxonomy" id="2316720"/>
    <lineage>
        <taxon>Bacteria</taxon>
        <taxon>Pseudomonadati</taxon>
        <taxon>Myxococcota</taxon>
        <taxon>Myxococcia</taxon>
        <taxon>Myxococcales</taxon>
        <taxon>Cystobacterineae</taxon>
        <taxon>Myxococcaceae</taxon>
        <taxon>Corallococcus</taxon>
    </lineage>
</organism>
<gene>
    <name evidence="1" type="ORF">D7X96_06565</name>
</gene>
<dbReference type="EMBL" id="RAWM01000011">
    <property type="protein sequence ID" value="RKH72009.1"/>
    <property type="molecule type" value="Genomic_DNA"/>
</dbReference>
<evidence type="ECO:0000313" key="1">
    <source>
        <dbReference type="EMBL" id="RKH72009.1"/>
    </source>
</evidence>
<keyword evidence="2" id="KW-1185">Reference proteome</keyword>
<sequence>MSEYQCYEFIVLDRPLSPKQMAELRAISTRAEISPSRFWNEYHWGDLKADPAKLMERYFDAHLYFANWGTHRLMLRIPKARVALKQLKPYFDRGDAARLISTGEHVLLDLSSGIEEFEDDEQSPGSLAALSPLRSELMRGDLRPAYLAWLLGVSAGERDDDAEEPPVPSGLGDLSAAQEAMVEFLRIDPDLVAAAATGSAHMTADGTQLHQWLAALPVKQKDAWLKRAVEEPELALGGELLRVFRTTMKDERSGPRRTAGELRALAGTQRAARMKAEAARAKKARAASEAARARHLKKLAHDIEGAWAELERLVEASDYDGAVRLAIDLRDLAFRDAKGMAFARRFETLRKRQMRRRGFFDRWKRANPNGAANGWMR</sequence>
<evidence type="ECO:0000313" key="2">
    <source>
        <dbReference type="Proteomes" id="UP000282656"/>
    </source>
</evidence>
<dbReference type="RefSeq" id="WP_120546912.1">
    <property type="nucleotide sequence ID" value="NZ_RAWM01000011.1"/>
</dbReference>
<proteinExistence type="predicted"/>
<accession>A0A3A8QT81</accession>
<dbReference type="AlphaFoldDB" id="A0A3A8QT81"/>
<protein>
    <submittedName>
        <fullName evidence="1">Uncharacterized protein</fullName>
    </submittedName>
</protein>
<dbReference type="Proteomes" id="UP000282656">
    <property type="component" value="Unassembled WGS sequence"/>
</dbReference>
<dbReference type="OrthoDB" id="9066681at2"/>
<comment type="caution">
    <text evidence="1">The sequence shown here is derived from an EMBL/GenBank/DDBJ whole genome shotgun (WGS) entry which is preliminary data.</text>
</comment>
<name>A0A3A8QT81_9BACT</name>